<dbReference type="AlphaFoldDB" id="A0A6G1F066"/>
<proteinExistence type="predicted"/>
<protein>
    <submittedName>
        <fullName evidence="2">Uncharacterized protein</fullName>
    </submittedName>
</protein>
<reference evidence="2 3" key="1">
    <citation type="submission" date="2019-11" db="EMBL/GenBank/DDBJ databases">
        <title>Whole genome sequence of Oryza granulata.</title>
        <authorList>
            <person name="Li W."/>
        </authorList>
    </citation>
    <scope>NUCLEOTIDE SEQUENCE [LARGE SCALE GENOMIC DNA]</scope>
    <source>
        <strain evidence="3">cv. Menghai</strain>
        <tissue evidence="2">Leaf</tissue>
    </source>
</reference>
<comment type="caution">
    <text evidence="2">The sequence shown here is derived from an EMBL/GenBank/DDBJ whole genome shotgun (WGS) entry which is preliminary data.</text>
</comment>
<evidence type="ECO:0000313" key="3">
    <source>
        <dbReference type="Proteomes" id="UP000479710"/>
    </source>
</evidence>
<feature type="compositionally biased region" description="Gly residues" evidence="1">
    <location>
        <begin position="24"/>
        <end position="36"/>
    </location>
</feature>
<feature type="compositionally biased region" description="Low complexity" evidence="1">
    <location>
        <begin position="63"/>
        <end position="76"/>
    </location>
</feature>
<sequence length="115" mass="10666">MNPSGLRKRSRSTQAAGDSAGLGLVAGGAPGAGGAPKGDDVAAGLALGPHAQTVDPVAGGSSGAALAPDASAAPGASGPPAPCAPPGFPAAGAWWPAASPSSSDCSKTLHIETMD</sequence>
<gene>
    <name evidence="2" type="ORF">E2562_030870</name>
</gene>
<evidence type="ECO:0000256" key="1">
    <source>
        <dbReference type="SAM" id="MobiDB-lite"/>
    </source>
</evidence>
<dbReference type="EMBL" id="SPHZ02000002">
    <property type="protein sequence ID" value="KAF0930225.1"/>
    <property type="molecule type" value="Genomic_DNA"/>
</dbReference>
<keyword evidence="3" id="KW-1185">Reference proteome</keyword>
<feature type="compositionally biased region" description="Low complexity" evidence="1">
    <location>
        <begin position="89"/>
        <end position="106"/>
    </location>
</feature>
<evidence type="ECO:0000313" key="2">
    <source>
        <dbReference type="EMBL" id="KAF0930225.1"/>
    </source>
</evidence>
<name>A0A6G1F066_9ORYZ</name>
<feature type="compositionally biased region" description="Pro residues" evidence="1">
    <location>
        <begin position="77"/>
        <end position="88"/>
    </location>
</feature>
<feature type="region of interest" description="Disordered" evidence="1">
    <location>
        <begin position="1"/>
        <end position="115"/>
    </location>
</feature>
<dbReference type="Proteomes" id="UP000479710">
    <property type="component" value="Unassembled WGS sequence"/>
</dbReference>
<feature type="compositionally biased region" description="Basic residues" evidence="1">
    <location>
        <begin position="1"/>
        <end position="11"/>
    </location>
</feature>
<organism evidence="2 3">
    <name type="scientific">Oryza meyeriana var. granulata</name>
    <dbReference type="NCBI Taxonomy" id="110450"/>
    <lineage>
        <taxon>Eukaryota</taxon>
        <taxon>Viridiplantae</taxon>
        <taxon>Streptophyta</taxon>
        <taxon>Embryophyta</taxon>
        <taxon>Tracheophyta</taxon>
        <taxon>Spermatophyta</taxon>
        <taxon>Magnoliopsida</taxon>
        <taxon>Liliopsida</taxon>
        <taxon>Poales</taxon>
        <taxon>Poaceae</taxon>
        <taxon>BOP clade</taxon>
        <taxon>Oryzoideae</taxon>
        <taxon>Oryzeae</taxon>
        <taxon>Oryzinae</taxon>
        <taxon>Oryza</taxon>
        <taxon>Oryza meyeriana</taxon>
    </lineage>
</organism>
<accession>A0A6G1F066</accession>